<dbReference type="Proteomes" id="UP000006346">
    <property type="component" value="Chromosome"/>
</dbReference>
<proteinExistence type="predicted"/>
<gene>
    <name evidence="2" type="ordered locus">Desor_2249</name>
</gene>
<name>G7WB70_DESOD</name>
<reference evidence="3" key="1">
    <citation type="submission" date="2011-11" db="EMBL/GenBank/DDBJ databases">
        <title>Complete sequence of Desulfosporosinus orientis DSM 765.</title>
        <authorList>
            <person name="Lucas S."/>
            <person name="Han J."/>
            <person name="Lapidus A."/>
            <person name="Cheng J.-F."/>
            <person name="Goodwin L."/>
            <person name="Pitluck S."/>
            <person name="Peters L."/>
            <person name="Ovchinnikova G."/>
            <person name="Teshima H."/>
            <person name="Detter J.C."/>
            <person name="Han C."/>
            <person name="Tapia R."/>
            <person name="Land M."/>
            <person name="Hauser L."/>
            <person name="Kyrpides N."/>
            <person name="Ivanova N."/>
            <person name="Pagani I."/>
            <person name="Pester M."/>
            <person name="Spring S."/>
            <person name="Ollivier B."/>
            <person name="Rattei T."/>
            <person name="Klenk H.-P."/>
            <person name="Wagner M."/>
            <person name="Loy A."/>
            <person name="Woyke T."/>
        </authorList>
    </citation>
    <scope>NUCLEOTIDE SEQUENCE [LARGE SCALE GENOMIC DNA]</scope>
    <source>
        <strain evidence="3">ATCC 19365 / DSM 765 / NCIMB 8382 / VKM B-1628</strain>
    </source>
</reference>
<dbReference type="RefSeq" id="WP_014184662.1">
    <property type="nucleotide sequence ID" value="NC_016584.1"/>
</dbReference>
<evidence type="ECO:0000313" key="3">
    <source>
        <dbReference type="Proteomes" id="UP000006346"/>
    </source>
</evidence>
<dbReference type="AlphaFoldDB" id="G7WB70"/>
<dbReference type="SUPFAM" id="SSF55136">
    <property type="entry name" value="Probable bacterial effector-binding domain"/>
    <property type="match status" value="1"/>
</dbReference>
<dbReference type="HOGENOM" id="CLU_1719409_0_0_9"/>
<dbReference type="Gene3D" id="3.20.80.10">
    <property type="entry name" value="Regulatory factor, effector binding domain"/>
    <property type="match status" value="1"/>
</dbReference>
<dbReference type="Pfam" id="PF14526">
    <property type="entry name" value="Cass2"/>
    <property type="match status" value="1"/>
</dbReference>
<evidence type="ECO:0000313" key="2">
    <source>
        <dbReference type="EMBL" id="AET67851.1"/>
    </source>
</evidence>
<dbReference type="STRING" id="768706.Desor_2249"/>
<accession>G7WB70</accession>
<organism evidence="2 3">
    <name type="scientific">Desulfosporosinus orientis (strain ATCC 19365 / DSM 765 / NCIMB 8382 / VKM B-1628 / Singapore I)</name>
    <name type="common">Desulfotomaculum orientis</name>
    <dbReference type="NCBI Taxonomy" id="768706"/>
    <lineage>
        <taxon>Bacteria</taxon>
        <taxon>Bacillati</taxon>
        <taxon>Bacillota</taxon>
        <taxon>Clostridia</taxon>
        <taxon>Eubacteriales</taxon>
        <taxon>Desulfitobacteriaceae</taxon>
        <taxon>Desulfosporosinus</taxon>
    </lineage>
</organism>
<dbReference type="PATRIC" id="fig|768706.3.peg.2260"/>
<dbReference type="SMART" id="SM00871">
    <property type="entry name" value="AraC_E_bind"/>
    <property type="match status" value="1"/>
</dbReference>
<dbReference type="EMBL" id="CP003108">
    <property type="protein sequence ID" value="AET67851.1"/>
    <property type="molecule type" value="Genomic_DNA"/>
</dbReference>
<sequence length="152" mass="17741">MEIKLVNRDEITIGGNVVETSLDTCEKDLNELWNNFRYKSFDTVNLESNNGLYGLMWYTQDHRYCYLLGKEIRAKGENLDSLIIKKVPAARYAVVSVPKDMSIVQAWTLFFENVLPKNGYIPDSEHGLYFEYYDNEGYKTCELWTPVIEKKC</sequence>
<dbReference type="OrthoDB" id="45544at2"/>
<dbReference type="InterPro" id="IPR029441">
    <property type="entry name" value="Cass2"/>
</dbReference>
<dbReference type="eggNOG" id="COG3708">
    <property type="taxonomic scope" value="Bacteria"/>
</dbReference>
<dbReference type="InterPro" id="IPR010499">
    <property type="entry name" value="AraC_E-bd"/>
</dbReference>
<protein>
    <recommendedName>
        <fullName evidence="1">AraC effector-binding domain-containing protein</fullName>
    </recommendedName>
</protein>
<evidence type="ECO:0000259" key="1">
    <source>
        <dbReference type="SMART" id="SM00871"/>
    </source>
</evidence>
<keyword evidence="3" id="KW-1185">Reference proteome</keyword>
<dbReference type="KEGG" id="dor:Desor_2249"/>
<reference evidence="2 3" key="2">
    <citation type="journal article" date="2012" name="J. Bacteriol.">
        <title>Complete genome sequences of Desulfosporosinus orientis DSM765T, Desulfosporosinus youngiae DSM17734T, Desulfosporosinus meridiei DSM13257T, and Desulfosporosinus acidiphilus DSM22704T.</title>
        <authorList>
            <person name="Pester M."/>
            <person name="Brambilla E."/>
            <person name="Alazard D."/>
            <person name="Rattei T."/>
            <person name="Weinmaier T."/>
            <person name="Han J."/>
            <person name="Lucas S."/>
            <person name="Lapidus A."/>
            <person name="Cheng J.F."/>
            <person name="Goodwin L."/>
            <person name="Pitluck S."/>
            <person name="Peters L."/>
            <person name="Ovchinnikova G."/>
            <person name="Teshima H."/>
            <person name="Detter J.C."/>
            <person name="Han C.S."/>
            <person name="Tapia R."/>
            <person name="Land M.L."/>
            <person name="Hauser L."/>
            <person name="Kyrpides N.C."/>
            <person name="Ivanova N.N."/>
            <person name="Pagani I."/>
            <person name="Huntmann M."/>
            <person name="Wei C.L."/>
            <person name="Davenport K.W."/>
            <person name="Daligault H."/>
            <person name="Chain P.S."/>
            <person name="Chen A."/>
            <person name="Mavromatis K."/>
            <person name="Markowitz V."/>
            <person name="Szeto E."/>
            <person name="Mikhailova N."/>
            <person name="Pati A."/>
            <person name="Wagner M."/>
            <person name="Woyke T."/>
            <person name="Ollivier B."/>
            <person name="Klenk H.P."/>
            <person name="Spring S."/>
            <person name="Loy A."/>
        </authorList>
    </citation>
    <scope>NUCLEOTIDE SEQUENCE [LARGE SCALE GENOMIC DNA]</scope>
    <source>
        <strain evidence="3">ATCC 19365 / DSM 765 / NCIMB 8382 / VKM B-1628</strain>
    </source>
</reference>
<dbReference type="InterPro" id="IPR011256">
    <property type="entry name" value="Reg_factor_effector_dom_sf"/>
</dbReference>
<feature type="domain" description="AraC effector-binding" evidence="1">
    <location>
        <begin position="1"/>
        <end position="148"/>
    </location>
</feature>